<evidence type="ECO:0000313" key="1">
    <source>
        <dbReference type="EMBL" id="KAJ8874392.1"/>
    </source>
</evidence>
<keyword evidence="2" id="KW-1185">Reference proteome</keyword>
<dbReference type="PANTHER" id="PTHR45913:SF21">
    <property type="entry name" value="DUF4371 DOMAIN-CONTAINING PROTEIN"/>
    <property type="match status" value="1"/>
</dbReference>
<comment type="caution">
    <text evidence="1">The sequence shown here is derived from an EMBL/GenBank/DDBJ whole genome shotgun (WGS) entry which is preliminary data.</text>
</comment>
<proteinExistence type="predicted"/>
<dbReference type="PANTHER" id="PTHR45913">
    <property type="entry name" value="EPM2A-INTERACTING PROTEIN 1"/>
    <property type="match status" value="1"/>
</dbReference>
<dbReference type="EMBL" id="JARBHB010000010">
    <property type="protein sequence ID" value="KAJ8874392.1"/>
    <property type="molecule type" value="Genomic_DNA"/>
</dbReference>
<sequence length="282" mass="32112">MLLLLVLRPGAGALVRVRLLKLVGVRDGLLFRRPPNQSGEIITQCAIKMAQSFDNDKLLRSTAEISKQLDAQLSKEIAQKELLDLVPLPTSAKGSDIHSDLVSVVEKYCRFSECSCIVTDGAKCMTGKNIGLVGLLRKNDVDVPVLHSIIHQEVLCRKFVKMNDVIKDVTKINSNSFLRNFMIFLCTLKFAVKLLTAFFAIRKEIIEFLETAGKIEYDYLEKLQNEEWLSTLAFLTDITEHLNILNLKLQGKKKNICQLISHIEAFWKKLRIFEEDRKSYLN</sequence>
<gene>
    <name evidence="1" type="ORF">PR048_025241</name>
</gene>
<protein>
    <submittedName>
        <fullName evidence="1">Uncharacterized protein</fullName>
    </submittedName>
</protein>
<dbReference type="Proteomes" id="UP001159363">
    <property type="component" value="Chromosome 9"/>
</dbReference>
<organism evidence="1 2">
    <name type="scientific">Dryococelus australis</name>
    <dbReference type="NCBI Taxonomy" id="614101"/>
    <lineage>
        <taxon>Eukaryota</taxon>
        <taxon>Metazoa</taxon>
        <taxon>Ecdysozoa</taxon>
        <taxon>Arthropoda</taxon>
        <taxon>Hexapoda</taxon>
        <taxon>Insecta</taxon>
        <taxon>Pterygota</taxon>
        <taxon>Neoptera</taxon>
        <taxon>Polyneoptera</taxon>
        <taxon>Phasmatodea</taxon>
        <taxon>Verophasmatodea</taxon>
        <taxon>Anareolatae</taxon>
        <taxon>Phasmatidae</taxon>
        <taxon>Eurycanthinae</taxon>
        <taxon>Dryococelus</taxon>
    </lineage>
</organism>
<name>A0ABQ9GQT5_9NEOP</name>
<evidence type="ECO:0000313" key="2">
    <source>
        <dbReference type="Proteomes" id="UP001159363"/>
    </source>
</evidence>
<reference evidence="1 2" key="1">
    <citation type="submission" date="2023-02" db="EMBL/GenBank/DDBJ databases">
        <title>LHISI_Scaffold_Assembly.</title>
        <authorList>
            <person name="Stuart O.P."/>
            <person name="Cleave R."/>
            <person name="Magrath M.J.L."/>
            <person name="Mikheyev A.S."/>
        </authorList>
    </citation>
    <scope>NUCLEOTIDE SEQUENCE [LARGE SCALE GENOMIC DNA]</scope>
    <source>
        <strain evidence="1">Daus_M_001</strain>
        <tissue evidence="1">Leg muscle</tissue>
    </source>
</reference>
<accession>A0ABQ9GQT5</accession>